<accession>A0ABV3A2L1</accession>
<evidence type="ECO:0000313" key="2">
    <source>
        <dbReference type="Proteomes" id="UP001551011"/>
    </source>
</evidence>
<gene>
    <name evidence="1" type="ORF">AB0H04_04575</name>
</gene>
<comment type="caution">
    <text evidence="1">The sequence shown here is derived from an EMBL/GenBank/DDBJ whole genome shotgun (WGS) entry which is preliminary data.</text>
</comment>
<dbReference type="EMBL" id="JBFAEG010000003">
    <property type="protein sequence ID" value="MEU5706151.1"/>
    <property type="molecule type" value="Genomic_DNA"/>
</dbReference>
<evidence type="ECO:0000313" key="1">
    <source>
        <dbReference type="EMBL" id="MEU5706151.1"/>
    </source>
</evidence>
<keyword evidence="2" id="KW-1185">Reference proteome</keyword>
<dbReference type="RefSeq" id="WP_053212466.1">
    <property type="nucleotide sequence ID" value="NZ_JBEXDP010000008.1"/>
</dbReference>
<dbReference type="Proteomes" id="UP001551011">
    <property type="component" value="Unassembled WGS sequence"/>
</dbReference>
<proteinExistence type="predicted"/>
<protein>
    <submittedName>
        <fullName evidence="1">Uncharacterized protein</fullName>
    </submittedName>
</protein>
<reference evidence="1 2" key="1">
    <citation type="submission" date="2024-06" db="EMBL/GenBank/DDBJ databases">
        <title>The Natural Products Discovery Center: Release of the First 8490 Sequenced Strains for Exploring Actinobacteria Biosynthetic Diversity.</title>
        <authorList>
            <person name="Kalkreuter E."/>
            <person name="Kautsar S.A."/>
            <person name="Yang D."/>
            <person name="Bader C.D."/>
            <person name="Teijaro C.N."/>
            <person name="Fluegel L."/>
            <person name="Davis C.M."/>
            <person name="Simpson J.R."/>
            <person name="Lauterbach L."/>
            <person name="Steele A.D."/>
            <person name="Gui C."/>
            <person name="Meng S."/>
            <person name="Li G."/>
            <person name="Viehrig K."/>
            <person name="Ye F."/>
            <person name="Su P."/>
            <person name="Kiefer A.F."/>
            <person name="Nichols A."/>
            <person name="Cepeda A.J."/>
            <person name="Yan W."/>
            <person name="Fan B."/>
            <person name="Jiang Y."/>
            <person name="Adhikari A."/>
            <person name="Zheng C.-J."/>
            <person name="Schuster L."/>
            <person name="Cowan T.M."/>
            <person name="Smanski M.J."/>
            <person name="Chevrette M.G."/>
            <person name="De Carvalho L.P.S."/>
            <person name="Shen B."/>
        </authorList>
    </citation>
    <scope>NUCLEOTIDE SEQUENCE [LARGE SCALE GENOMIC DNA]</scope>
    <source>
        <strain evidence="1 2">NPDC020594</strain>
    </source>
</reference>
<sequence>MEEVLAVHRLLAQWAGFVAGVEAGYCWCAPEYHNDMACRDGLTEVWSALPAEPAAALRPVLDRWDTRFRAATVPWPGHEEDVRWWHGRIPRLLEAEPGEPLSRGWPHGWDMMPFPRPDGVRIER</sequence>
<name>A0ABV3A2L1_9ACTN</name>
<organism evidence="1 2">
    <name type="scientific">Streptomyces flaveolus</name>
    <dbReference type="NCBI Taxonomy" id="67297"/>
    <lineage>
        <taxon>Bacteria</taxon>
        <taxon>Bacillati</taxon>
        <taxon>Actinomycetota</taxon>
        <taxon>Actinomycetes</taxon>
        <taxon>Kitasatosporales</taxon>
        <taxon>Streptomycetaceae</taxon>
        <taxon>Streptomyces</taxon>
    </lineage>
</organism>